<comment type="similarity">
    <text evidence="1">Belongs to the LysR transcriptional regulatory family.</text>
</comment>
<evidence type="ECO:0000256" key="4">
    <source>
        <dbReference type="ARBA" id="ARBA00023163"/>
    </source>
</evidence>
<feature type="domain" description="HTH lysR-type" evidence="5">
    <location>
        <begin position="1"/>
        <end position="58"/>
    </location>
</feature>
<name>A0A0F7C178_BRELA</name>
<dbReference type="PANTHER" id="PTHR30126">
    <property type="entry name" value="HTH-TYPE TRANSCRIPTIONAL REGULATOR"/>
    <property type="match status" value="1"/>
</dbReference>
<dbReference type="SUPFAM" id="SSF53850">
    <property type="entry name" value="Periplasmic binding protein-like II"/>
    <property type="match status" value="1"/>
</dbReference>
<gene>
    <name evidence="6" type="ORF">EX87_17025</name>
</gene>
<dbReference type="InterPro" id="IPR036388">
    <property type="entry name" value="WH-like_DNA-bd_sf"/>
</dbReference>
<dbReference type="FunFam" id="1.10.10.10:FF:000001">
    <property type="entry name" value="LysR family transcriptional regulator"/>
    <property type="match status" value="1"/>
</dbReference>
<keyword evidence="3" id="KW-0238">DNA-binding</keyword>
<protein>
    <submittedName>
        <fullName evidence="6">Transcriptional regulator</fullName>
    </submittedName>
</protein>
<dbReference type="GO" id="GO:0003700">
    <property type="term" value="F:DNA-binding transcription factor activity"/>
    <property type="evidence" value="ECO:0007669"/>
    <property type="project" value="InterPro"/>
</dbReference>
<dbReference type="CDD" id="cd05466">
    <property type="entry name" value="PBP2_LTTR_substrate"/>
    <property type="match status" value="1"/>
</dbReference>
<dbReference type="Pfam" id="PF03466">
    <property type="entry name" value="LysR_substrate"/>
    <property type="match status" value="1"/>
</dbReference>
<evidence type="ECO:0000256" key="1">
    <source>
        <dbReference type="ARBA" id="ARBA00009437"/>
    </source>
</evidence>
<keyword evidence="4" id="KW-0804">Transcription</keyword>
<evidence type="ECO:0000259" key="5">
    <source>
        <dbReference type="PROSITE" id="PS50931"/>
    </source>
</evidence>
<evidence type="ECO:0000256" key="3">
    <source>
        <dbReference type="ARBA" id="ARBA00023125"/>
    </source>
</evidence>
<dbReference type="EMBL" id="CP011075">
    <property type="protein sequence ID" value="AKF95332.1"/>
    <property type="molecule type" value="Genomic_DNA"/>
</dbReference>
<keyword evidence="2" id="KW-0805">Transcription regulation</keyword>
<accession>A0A0F7C178</accession>
<keyword evidence="6" id="KW-0614">Plasmid</keyword>
<dbReference type="Gene3D" id="3.40.190.290">
    <property type="match status" value="1"/>
</dbReference>
<evidence type="ECO:0000313" key="6">
    <source>
        <dbReference type="EMBL" id="AKF95332.1"/>
    </source>
</evidence>
<dbReference type="InterPro" id="IPR000847">
    <property type="entry name" value="LysR_HTH_N"/>
</dbReference>
<geneLocation type="plasmid" evidence="6">
    <name>unnamed1</name>
</geneLocation>
<dbReference type="RefSeq" id="WP_031414360.1">
    <property type="nucleotide sequence ID" value="NZ_CP011075.1"/>
</dbReference>
<dbReference type="Gene3D" id="1.10.10.10">
    <property type="entry name" value="Winged helix-like DNA-binding domain superfamily/Winged helix DNA-binding domain"/>
    <property type="match status" value="1"/>
</dbReference>
<dbReference type="GO" id="GO:0000976">
    <property type="term" value="F:transcription cis-regulatory region binding"/>
    <property type="evidence" value="ECO:0007669"/>
    <property type="project" value="TreeGrafter"/>
</dbReference>
<dbReference type="AlphaFoldDB" id="A0A0F7C178"/>
<dbReference type="PANTHER" id="PTHR30126:SF40">
    <property type="entry name" value="HTH-TYPE TRANSCRIPTIONAL REGULATOR GLTR"/>
    <property type="match status" value="1"/>
</dbReference>
<dbReference type="InterPro" id="IPR036390">
    <property type="entry name" value="WH_DNA-bd_sf"/>
</dbReference>
<dbReference type="PROSITE" id="PS50931">
    <property type="entry name" value="HTH_LYSR"/>
    <property type="match status" value="1"/>
</dbReference>
<sequence length="290" mass="32852">MDLQNLEIFISIARMGSINKTAHAHFLAQSTVTHRLKQLEKELEMTLFTRTTSGVTLTEEGRAFLPVASSMMEQYQQFIQQNHQTRPLRIVAGKAFVSTQLPRLLGGYRQVDPSFTCYLRSTLFEESAHSLLAGTADLAFLGNELYHPNIKTTYLPDDPILLVCSPAHPWATNYPGWTEWDKQSFIAFGNPTAPYRQRVDRYLAVNGVFPTIIMELDSFSAVKQMVLQNLGIALLPSRFVQQEKLQGTLVTIDISQATFTRPTLLAYPAEKANDLRLASFIDWVIQHYDH</sequence>
<dbReference type="Pfam" id="PF00126">
    <property type="entry name" value="HTH_1"/>
    <property type="match status" value="1"/>
</dbReference>
<evidence type="ECO:0000256" key="2">
    <source>
        <dbReference type="ARBA" id="ARBA00023015"/>
    </source>
</evidence>
<dbReference type="InterPro" id="IPR005119">
    <property type="entry name" value="LysR_subst-bd"/>
</dbReference>
<dbReference type="SUPFAM" id="SSF46785">
    <property type="entry name" value="Winged helix' DNA-binding domain"/>
    <property type="match status" value="1"/>
</dbReference>
<organism evidence="6">
    <name type="scientific">Brevibacillus laterosporus</name>
    <name type="common">Bacillus laterosporus</name>
    <dbReference type="NCBI Taxonomy" id="1465"/>
    <lineage>
        <taxon>Bacteria</taxon>
        <taxon>Bacillati</taxon>
        <taxon>Bacillota</taxon>
        <taxon>Bacilli</taxon>
        <taxon>Bacillales</taxon>
        <taxon>Paenibacillaceae</taxon>
        <taxon>Brevibacillus</taxon>
    </lineage>
</organism>
<proteinExistence type="inferred from homology"/>
<reference evidence="6" key="1">
    <citation type="submission" date="2015-03" db="EMBL/GenBank/DDBJ databases">
        <title>MIGS Cultured Bacterial/Archaeal sample from Brevibacillus laterosporus.</title>
        <authorList>
            <person name="Zeng D."/>
            <person name="Zhu L."/>
            <person name="Dong G."/>
            <person name="Ye W."/>
            <person name="Ren D."/>
            <person name="Wu L."/>
            <person name="Xu J."/>
            <person name="Li G."/>
            <person name="Guo L."/>
        </authorList>
    </citation>
    <scope>NUCLEOTIDE SEQUENCE</scope>
    <source>
        <strain evidence="6">B9</strain>
        <plasmid evidence="6">unnamed1</plasmid>
    </source>
</reference>